<sequence>MLFATCTDIHVDDREPVLDLISGLFCQLYTDKGDISKTLLQQLKEKVMALITRVRSNMKPIEHTEFDTALLRQRSLVETVFDQLKICVK</sequence>
<dbReference type="InterPro" id="IPR025668">
    <property type="entry name" value="Tnp_DDE_dom"/>
</dbReference>
<organism evidence="2 3">
    <name type="scientific">Candidatus Fukatsuia symbiotica</name>
    <dbReference type="NCBI Taxonomy" id="1878942"/>
    <lineage>
        <taxon>Bacteria</taxon>
        <taxon>Pseudomonadati</taxon>
        <taxon>Pseudomonadota</taxon>
        <taxon>Gammaproteobacteria</taxon>
        <taxon>Enterobacterales</taxon>
        <taxon>Yersiniaceae</taxon>
        <taxon>Candidatus Fukatsuia</taxon>
    </lineage>
</organism>
<name>A0A2U8I708_9GAMM</name>
<evidence type="ECO:0000259" key="1">
    <source>
        <dbReference type="Pfam" id="PF13612"/>
    </source>
</evidence>
<dbReference type="Pfam" id="PF13612">
    <property type="entry name" value="DDE_Tnp_1_3"/>
    <property type="match status" value="1"/>
</dbReference>
<gene>
    <name evidence="2" type="ORF">CCS41_11330</name>
</gene>
<evidence type="ECO:0000313" key="3">
    <source>
        <dbReference type="Proteomes" id="UP000261875"/>
    </source>
</evidence>
<evidence type="ECO:0000313" key="2">
    <source>
        <dbReference type="EMBL" id="AWK14928.1"/>
    </source>
</evidence>
<dbReference type="KEGG" id="fsm:CCS41_11330"/>
<protein>
    <recommendedName>
        <fullName evidence="1">Transposase DDE domain-containing protein</fullName>
    </recommendedName>
</protein>
<reference evidence="2 3" key="1">
    <citation type="submission" date="2017-05" db="EMBL/GenBank/DDBJ databases">
        <title>Genome sequence of Candidatus Fukatsuia symbiotica and Candidatus Hamiltonella defensa from Acyrthosiphon pisum strain 5D.</title>
        <authorList>
            <person name="Patel V.A."/>
            <person name="Chevignon G."/>
            <person name="Russell J.A."/>
            <person name="Oliver K.M."/>
        </authorList>
    </citation>
    <scope>NUCLEOTIDE SEQUENCE [LARGE SCALE GENOMIC DNA]</scope>
    <source>
        <strain evidence="2 3">5D</strain>
    </source>
</reference>
<dbReference type="EMBL" id="CP021659">
    <property type="protein sequence ID" value="AWK14928.1"/>
    <property type="molecule type" value="Genomic_DNA"/>
</dbReference>
<dbReference type="Proteomes" id="UP000261875">
    <property type="component" value="Chromosome"/>
</dbReference>
<dbReference type="AlphaFoldDB" id="A0A2U8I708"/>
<accession>A0A2U8I708</accession>
<keyword evidence="3" id="KW-1185">Reference proteome</keyword>
<proteinExistence type="predicted"/>
<dbReference type="OrthoDB" id="5620529at2"/>
<feature type="domain" description="Transposase DDE" evidence="1">
    <location>
        <begin position="4"/>
        <end position="86"/>
    </location>
</feature>